<proteinExistence type="predicted"/>
<comment type="caution">
    <text evidence="2">The sequence shown here is derived from an EMBL/GenBank/DDBJ whole genome shotgun (WGS) entry which is preliminary data.</text>
</comment>
<dbReference type="EMBL" id="CAUYUJ010001968">
    <property type="protein sequence ID" value="CAK0798534.1"/>
    <property type="molecule type" value="Genomic_DNA"/>
</dbReference>
<name>A0ABN9Q652_9DINO</name>
<protein>
    <submittedName>
        <fullName evidence="2">Uncharacterized protein</fullName>
    </submittedName>
</protein>
<keyword evidence="3" id="KW-1185">Reference proteome</keyword>
<accession>A0ABN9Q652</accession>
<evidence type="ECO:0000256" key="1">
    <source>
        <dbReference type="SAM" id="MobiDB-lite"/>
    </source>
</evidence>
<evidence type="ECO:0000313" key="3">
    <source>
        <dbReference type="Proteomes" id="UP001189429"/>
    </source>
</evidence>
<sequence length="173" mass="18431">PPPRPPPPPMLSSSRLRRKVTAETGHAALDATRAPGRAFSIRVRRPATGELTVGPTAGGGLECRRQINHEDLRVQFLQGGDSRTTMTVALSPALVEMLSGGSSSQPEARAQVQAYMERLFEAMREQQSPRELEALSQGARASALLGASRRPHRRQGQEPPGQSGPGGTPGGVR</sequence>
<organism evidence="2 3">
    <name type="scientific">Prorocentrum cordatum</name>
    <dbReference type="NCBI Taxonomy" id="2364126"/>
    <lineage>
        <taxon>Eukaryota</taxon>
        <taxon>Sar</taxon>
        <taxon>Alveolata</taxon>
        <taxon>Dinophyceae</taxon>
        <taxon>Prorocentrales</taxon>
        <taxon>Prorocentraceae</taxon>
        <taxon>Prorocentrum</taxon>
    </lineage>
</organism>
<gene>
    <name evidence="2" type="ORF">PCOR1329_LOCUS7256</name>
</gene>
<dbReference type="Proteomes" id="UP001189429">
    <property type="component" value="Unassembled WGS sequence"/>
</dbReference>
<evidence type="ECO:0000313" key="2">
    <source>
        <dbReference type="EMBL" id="CAK0798534.1"/>
    </source>
</evidence>
<reference evidence="2" key="1">
    <citation type="submission" date="2023-10" db="EMBL/GenBank/DDBJ databases">
        <authorList>
            <person name="Chen Y."/>
            <person name="Shah S."/>
            <person name="Dougan E. K."/>
            <person name="Thang M."/>
            <person name="Chan C."/>
        </authorList>
    </citation>
    <scope>NUCLEOTIDE SEQUENCE [LARGE SCALE GENOMIC DNA]</scope>
</reference>
<feature type="compositionally biased region" description="Low complexity" evidence="1">
    <location>
        <begin position="134"/>
        <end position="148"/>
    </location>
</feature>
<feature type="region of interest" description="Disordered" evidence="1">
    <location>
        <begin position="127"/>
        <end position="173"/>
    </location>
</feature>
<feature type="compositionally biased region" description="Gly residues" evidence="1">
    <location>
        <begin position="163"/>
        <end position="173"/>
    </location>
</feature>
<feature type="non-terminal residue" evidence="2">
    <location>
        <position position="1"/>
    </location>
</feature>